<sequence>MTARPTQGKREEIIRAALREYRRNAISGTTLKDVARAAEMPLGNLYYYVKTREELILAVLDECAHDLQALLDRLSPLDDRAWLAAYLDWLLEDPAEASQLGCPFGALATELRALGDPAADRAAEIVEHYRQAVAQRTQALTGGDPDRVFLVVQGAYTVAKVLNDPVLYQRSIGQLRALLHPTSSR</sequence>
<name>A0A221T0R7_9DEIO</name>
<dbReference type="EMBL" id="CP021082">
    <property type="protein sequence ID" value="ASN82495.1"/>
    <property type="molecule type" value="Genomic_DNA"/>
</dbReference>
<dbReference type="Proteomes" id="UP000259030">
    <property type="component" value="Plasmid pDFI1"/>
</dbReference>
<dbReference type="PANTHER" id="PTHR47506:SF1">
    <property type="entry name" value="HTH-TYPE TRANSCRIPTIONAL REGULATOR YJDC"/>
    <property type="match status" value="1"/>
</dbReference>
<geneLocation type="plasmid" evidence="7">
    <name>pdfi1</name>
</geneLocation>
<evidence type="ECO:0000256" key="2">
    <source>
        <dbReference type="ARBA" id="ARBA00023125"/>
    </source>
</evidence>
<dbReference type="InterPro" id="IPR036271">
    <property type="entry name" value="Tet_transcr_reg_TetR-rel_C_sf"/>
</dbReference>
<reference evidence="6 7" key="1">
    <citation type="submission" date="2017-05" db="EMBL/GenBank/DDBJ databases">
        <title>The complete genome sequence of Deinococcus ficus isolated from the rhizosphere of the Ficus religiosa L. in Taiwan.</title>
        <authorList>
            <person name="Wu K.-M."/>
            <person name="Liao T.-L."/>
            <person name="Liu Y.-M."/>
            <person name="Young C.-C."/>
            <person name="Tsai S.-F."/>
        </authorList>
    </citation>
    <scope>NUCLEOTIDE SEQUENCE [LARGE SCALE GENOMIC DNA]</scope>
    <source>
        <strain evidence="6 7">CC-FR2-10</strain>
        <plasmid evidence="7">pdfi1</plasmid>
    </source>
</reference>
<protein>
    <submittedName>
        <fullName evidence="6">TetR family transcriptional regulator</fullName>
    </submittedName>
</protein>
<dbReference type="SUPFAM" id="SSF48498">
    <property type="entry name" value="Tetracyclin repressor-like, C-terminal domain"/>
    <property type="match status" value="1"/>
</dbReference>
<accession>A0A221T0R7</accession>
<keyword evidence="2 4" id="KW-0238">DNA-binding</keyword>
<keyword evidence="3" id="KW-0804">Transcription</keyword>
<feature type="domain" description="HTH tetR-type" evidence="5">
    <location>
        <begin position="7"/>
        <end position="67"/>
    </location>
</feature>
<keyword evidence="1" id="KW-0805">Transcription regulation</keyword>
<feature type="DNA-binding region" description="H-T-H motif" evidence="4">
    <location>
        <begin position="30"/>
        <end position="49"/>
    </location>
</feature>
<dbReference type="GO" id="GO:0003677">
    <property type="term" value="F:DNA binding"/>
    <property type="evidence" value="ECO:0007669"/>
    <property type="project" value="UniProtKB-UniRule"/>
</dbReference>
<keyword evidence="6" id="KW-0614">Plasmid</keyword>
<evidence type="ECO:0000313" key="6">
    <source>
        <dbReference type="EMBL" id="ASN82495.1"/>
    </source>
</evidence>
<dbReference type="InterPro" id="IPR009057">
    <property type="entry name" value="Homeodomain-like_sf"/>
</dbReference>
<evidence type="ECO:0000313" key="7">
    <source>
        <dbReference type="Proteomes" id="UP000259030"/>
    </source>
</evidence>
<dbReference type="RefSeq" id="WP_027463754.1">
    <property type="nucleotide sequence ID" value="NZ_CP021082.1"/>
</dbReference>
<organism evidence="6 7">
    <name type="scientific">Deinococcus ficus</name>
    <dbReference type="NCBI Taxonomy" id="317577"/>
    <lineage>
        <taxon>Bacteria</taxon>
        <taxon>Thermotogati</taxon>
        <taxon>Deinococcota</taxon>
        <taxon>Deinococci</taxon>
        <taxon>Deinococcales</taxon>
        <taxon>Deinococcaceae</taxon>
        <taxon>Deinococcus</taxon>
    </lineage>
</organism>
<dbReference type="KEGG" id="dfc:DFI_15040"/>
<dbReference type="AlphaFoldDB" id="A0A221T0R7"/>
<evidence type="ECO:0000256" key="4">
    <source>
        <dbReference type="PROSITE-ProRule" id="PRU00335"/>
    </source>
</evidence>
<keyword evidence="7" id="KW-1185">Reference proteome</keyword>
<gene>
    <name evidence="6" type="ORF">DFI_15040</name>
</gene>
<dbReference type="SUPFAM" id="SSF46689">
    <property type="entry name" value="Homeodomain-like"/>
    <property type="match status" value="1"/>
</dbReference>
<evidence type="ECO:0000259" key="5">
    <source>
        <dbReference type="PROSITE" id="PS50977"/>
    </source>
</evidence>
<dbReference type="PROSITE" id="PS50977">
    <property type="entry name" value="HTH_TETR_2"/>
    <property type="match status" value="1"/>
</dbReference>
<dbReference type="STRING" id="317577.GCA_000419625_03191"/>
<dbReference type="InterPro" id="IPR001647">
    <property type="entry name" value="HTH_TetR"/>
</dbReference>
<dbReference type="Pfam" id="PF00440">
    <property type="entry name" value="TetR_N"/>
    <property type="match status" value="1"/>
</dbReference>
<evidence type="ECO:0000256" key="1">
    <source>
        <dbReference type="ARBA" id="ARBA00023015"/>
    </source>
</evidence>
<dbReference type="PANTHER" id="PTHR47506">
    <property type="entry name" value="TRANSCRIPTIONAL REGULATORY PROTEIN"/>
    <property type="match status" value="1"/>
</dbReference>
<proteinExistence type="predicted"/>
<dbReference type="Gene3D" id="1.10.357.10">
    <property type="entry name" value="Tetracycline Repressor, domain 2"/>
    <property type="match status" value="1"/>
</dbReference>
<evidence type="ECO:0000256" key="3">
    <source>
        <dbReference type="ARBA" id="ARBA00023163"/>
    </source>
</evidence>